<dbReference type="InterPro" id="IPR000551">
    <property type="entry name" value="MerR-type_HTH_dom"/>
</dbReference>
<dbReference type="Pfam" id="PF13411">
    <property type="entry name" value="MerR_1"/>
    <property type="match status" value="1"/>
</dbReference>
<dbReference type="Gene3D" id="1.10.1660.10">
    <property type="match status" value="1"/>
</dbReference>
<protein>
    <submittedName>
        <fullName evidence="3">Transcriptional regulator, MerR family</fullName>
    </submittedName>
</protein>
<name>A0A3B6VGZ7_BRAHW</name>
<dbReference type="STRING" id="565034.BHWA1_01984"/>
<dbReference type="KEGG" id="bhy:BHWA1_01984"/>
<feature type="domain" description="HTH merR-type" evidence="2">
    <location>
        <begin position="39"/>
        <end position="100"/>
    </location>
</feature>
<dbReference type="AlphaFoldDB" id="A0A3B6VGZ7"/>
<gene>
    <name evidence="3" type="ordered locus">BHWA1_01984</name>
</gene>
<dbReference type="GO" id="GO:0003677">
    <property type="term" value="F:DNA binding"/>
    <property type="evidence" value="ECO:0007669"/>
    <property type="project" value="InterPro"/>
</dbReference>
<keyword evidence="1" id="KW-0812">Transmembrane</keyword>
<sequence>MLSEYYIKNKKYKLESKINKKELIAIGDFLKILKCEKIENVTLKNLREWDNKKLLQAFRVAHGPIREKVRYYTKQHINIVIEILRLKSLGFEIPDIKKVILNNTPENLILLNKDIDCKKNIKNIKDIIRNINDKELYIINPMIKNAKKYFLEQMSIKELNYDDIKNILIKNKYLNYDVGIIIFALILLSSFNCYDIDNDIFDSYKFSKYIDDIADSINNNKKSY</sequence>
<keyword evidence="4" id="KW-1185">Reference proteome</keyword>
<dbReference type="GO" id="GO:0006355">
    <property type="term" value="P:regulation of DNA-templated transcription"/>
    <property type="evidence" value="ECO:0007669"/>
    <property type="project" value="InterPro"/>
</dbReference>
<feature type="transmembrane region" description="Helical" evidence="1">
    <location>
        <begin position="173"/>
        <end position="191"/>
    </location>
</feature>
<evidence type="ECO:0000256" key="1">
    <source>
        <dbReference type="SAM" id="Phobius"/>
    </source>
</evidence>
<dbReference type="InterPro" id="IPR009061">
    <property type="entry name" value="DNA-bd_dom_put_sf"/>
</dbReference>
<reference evidence="3 4" key="1">
    <citation type="journal article" date="2009" name="PLoS ONE">
        <title>Genome sequence of the pathogenic intestinal spirochete Brachyspira hyodysenteriae reveals adaptations to its lifestyle in the porcine large intestine.</title>
        <authorList>
            <person name="Bellgard M.I."/>
            <person name="Wanchanthuek P."/>
            <person name="La T."/>
            <person name="Ryan K."/>
            <person name="Moolhuijzen P."/>
            <person name="Albertyn Z."/>
            <person name="Shaban B."/>
            <person name="Motro Y."/>
            <person name="Dunn D.S."/>
            <person name="Schibeci D."/>
            <person name="Hunter A."/>
            <person name="Barrero R."/>
            <person name="Phillips N.D."/>
            <person name="Hampson D.J."/>
        </authorList>
    </citation>
    <scope>NUCLEOTIDE SEQUENCE [LARGE SCALE GENOMIC DNA]</scope>
    <source>
        <strain evidence="4">ATCC 49526 / WA1</strain>
    </source>
</reference>
<dbReference type="EMBL" id="CP001357">
    <property type="protein sequence ID" value="ACN84444.1"/>
    <property type="molecule type" value="Genomic_DNA"/>
</dbReference>
<proteinExistence type="predicted"/>
<evidence type="ECO:0000313" key="4">
    <source>
        <dbReference type="Proteomes" id="UP000001803"/>
    </source>
</evidence>
<keyword evidence="1" id="KW-0472">Membrane</keyword>
<dbReference type="Proteomes" id="UP000001803">
    <property type="component" value="Chromosome"/>
</dbReference>
<dbReference type="CDD" id="cd00592">
    <property type="entry name" value="HTH_MerR-like"/>
    <property type="match status" value="1"/>
</dbReference>
<keyword evidence="1" id="KW-1133">Transmembrane helix</keyword>
<evidence type="ECO:0000313" key="3">
    <source>
        <dbReference type="EMBL" id="ACN84444.1"/>
    </source>
</evidence>
<evidence type="ECO:0000259" key="2">
    <source>
        <dbReference type="Pfam" id="PF13411"/>
    </source>
</evidence>
<dbReference type="RefSeq" id="WP_012671483.1">
    <property type="nucleotide sequence ID" value="NC_012225.1"/>
</dbReference>
<dbReference type="SUPFAM" id="SSF46955">
    <property type="entry name" value="Putative DNA-binding domain"/>
    <property type="match status" value="1"/>
</dbReference>
<accession>A0A3B6VGZ7</accession>
<organism evidence="3 4">
    <name type="scientific">Brachyspira hyodysenteriae (strain ATCC 49526 / WA1)</name>
    <dbReference type="NCBI Taxonomy" id="565034"/>
    <lineage>
        <taxon>Bacteria</taxon>
        <taxon>Pseudomonadati</taxon>
        <taxon>Spirochaetota</taxon>
        <taxon>Spirochaetia</taxon>
        <taxon>Brachyspirales</taxon>
        <taxon>Brachyspiraceae</taxon>
        <taxon>Brachyspira</taxon>
    </lineage>
</organism>